<dbReference type="OrthoDB" id="9774653at2"/>
<protein>
    <recommendedName>
        <fullName evidence="1">BPL/LPL catalytic domain-containing protein</fullName>
    </recommendedName>
</protein>
<dbReference type="InterPro" id="IPR004143">
    <property type="entry name" value="BPL_LPL_catalytic"/>
</dbReference>
<dbReference type="PANTHER" id="PTHR43679">
    <property type="entry name" value="OCTANOYLTRANSFERASE LIPM-RELATED"/>
    <property type="match status" value="1"/>
</dbReference>
<gene>
    <name evidence="2" type="ORF">C5Y93_02210</name>
</gene>
<dbReference type="Pfam" id="PF21948">
    <property type="entry name" value="LplA-B_cat"/>
    <property type="match status" value="1"/>
</dbReference>
<dbReference type="Gene3D" id="3.30.930.10">
    <property type="entry name" value="Bira Bifunctional Protein, Domain 2"/>
    <property type="match status" value="1"/>
</dbReference>
<evidence type="ECO:0000313" key="2">
    <source>
        <dbReference type="EMBL" id="PQO47873.1"/>
    </source>
</evidence>
<dbReference type="Proteomes" id="UP000237819">
    <property type="component" value="Unassembled WGS sequence"/>
</dbReference>
<feature type="domain" description="BPL/LPL catalytic" evidence="1">
    <location>
        <begin position="30"/>
        <end position="216"/>
    </location>
</feature>
<dbReference type="PANTHER" id="PTHR43679:SF2">
    <property type="entry name" value="OCTANOYL-[GCVH]:PROTEIN N-OCTANOYLTRANSFERASE"/>
    <property type="match status" value="1"/>
</dbReference>
<evidence type="ECO:0000259" key="1">
    <source>
        <dbReference type="PROSITE" id="PS51733"/>
    </source>
</evidence>
<reference evidence="2 3" key="1">
    <citation type="submission" date="2018-02" db="EMBL/GenBank/DDBJ databases">
        <title>Comparative genomes isolates from brazilian mangrove.</title>
        <authorList>
            <person name="Araujo J.E."/>
            <person name="Taketani R.G."/>
            <person name="Silva M.C.P."/>
            <person name="Loureco M.V."/>
            <person name="Andreote F.D."/>
        </authorList>
    </citation>
    <scope>NUCLEOTIDE SEQUENCE [LARGE SCALE GENOMIC DNA]</scope>
    <source>
        <strain evidence="2 3">Nap-Phe MGV</strain>
    </source>
</reference>
<name>A0A2S8GTX2_9BACT</name>
<sequence length="246" mass="27837">MKEMRLIVDPPARGSWNMAVDEAILRGTDAASIPTLRFYQWSEPTLSLGYFQKYDDRQQHEASRQCACVRRASGGGAILHDQELTYSFVAAVHDSRSEQFTRWFDLFHETLIDVLASWGIQAKLSGKPQKPVSEDPFLCFQRRHEVDVVVDGYKICGSAQRRHQVAILQHGSVLLHKSSAAPELPGVGELTKKEISPESLIEAWTAALQIRFETIFNLGPLTTEEQRSAQAIDREKFTANSWTHKR</sequence>
<dbReference type="InterPro" id="IPR050664">
    <property type="entry name" value="Octanoyltrans_LipM/LipL"/>
</dbReference>
<organism evidence="2 3">
    <name type="scientific">Blastopirellula marina</name>
    <dbReference type="NCBI Taxonomy" id="124"/>
    <lineage>
        <taxon>Bacteria</taxon>
        <taxon>Pseudomonadati</taxon>
        <taxon>Planctomycetota</taxon>
        <taxon>Planctomycetia</taxon>
        <taxon>Pirellulales</taxon>
        <taxon>Pirellulaceae</taxon>
        <taxon>Blastopirellula</taxon>
    </lineage>
</organism>
<proteinExistence type="predicted"/>
<dbReference type="RefSeq" id="WP_105333745.1">
    <property type="nucleotide sequence ID" value="NZ_PUHZ01000003.1"/>
</dbReference>
<dbReference type="AlphaFoldDB" id="A0A2S8GTX2"/>
<dbReference type="InterPro" id="IPR045864">
    <property type="entry name" value="aa-tRNA-synth_II/BPL/LPL"/>
</dbReference>
<dbReference type="EMBL" id="PUHZ01000003">
    <property type="protein sequence ID" value="PQO47873.1"/>
    <property type="molecule type" value="Genomic_DNA"/>
</dbReference>
<dbReference type="PROSITE" id="PS51733">
    <property type="entry name" value="BPL_LPL_CATALYTIC"/>
    <property type="match status" value="1"/>
</dbReference>
<dbReference type="SUPFAM" id="SSF55681">
    <property type="entry name" value="Class II aaRS and biotin synthetases"/>
    <property type="match status" value="1"/>
</dbReference>
<accession>A0A2S8GTX2</accession>
<evidence type="ECO:0000313" key="3">
    <source>
        <dbReference type="Proteomes" id="UP000237819"/>
    </source>
</evidence>
<comment type="caution">
    <text evidence="2">The sequence shown here is derived from an EMBL/GenBank/DDBJ whole genome shotgun (WGS) entry which is preliminary data.</text>
</comment>